<organism evidence="1 2">
    <name type="scientific">Vespula squamosa</name>
    <name type="common">Southern yellow jacket</name>
    <name type="synonym">Wasp</name>
    <dbReference type="NCBI Taxonomy" id="30214"/>
    <lineage>
        <taxon>Eukaryota</taxon>
        <taxon>Metazoa</taxon>
        <taxon>Ecdysozoa</taxon>
        <taxon>Arthropoda</taxon>
        <taxon>Hexapoda</taxon>
        <taxon>Insecta</taxon>
        <taxon>Pterygota</taxon>
        <taxon>Neoptera</taxon>
        <taxon>Endopterygota</taxon>
        <taxon>Hymenoptera</taxon>
        <taxon>Apocrita</taxon>
        <taxon>Aculeata</taxon>
        <taxon>Vespoidea</taxon>
        <taxon>Vespidae</taxon>
        <taxon>Vespinae</taxon>
        <taxon>Vespula</taxon>
    </lineage>
</organism>
<evidence type="ECO:0000313" key="2">
    <source>
        <dbReference type="Proteomes" id="UP001607302"/>
    </source>
</evidence>
<gene>
    <name evidence="1" type="ORF">V1478_013984</name>
</gene>
<reference evidence="1 2" key="1">
    <citation type="journal article" date="2024" name="Ann. Entomol. Soc. Am.">
        <title>Genomic analyses of the southern and eastern yellowjacket wasps (Hymenoptera: Vespidae) reveal evolutionary signatures of social life.</title>
        <authorList>
            <person name="Catto M.A."/>
            <person name="Caine P.B."/>
            <person name="Orr S.E."/>
            <person name="Hunt B.G."/>
            <person name="Goodisman M.A.D."/>
        </authorList>
    </citation>
    <scope>NUCLEOTIDE SEQUENCE [LARGE SCALE GENOMIC DNA]</scope>
    <source>
        <strain evidence="1">233</strain>
        <tissue evidence="1">Head and thorax</tissue>
    </source>
</reference>
<dbReference type="AlphaFoldDB" id="A0ABD2A6Q1"/>
<comment type="caution">
    <text evidence="1">The sequence shown here is derived from an EMBL/GenBank/DDBJ whole genome shotgun (WGS) entry which is preliminary data.</text>
</comment>
<proteinExistence type="predicted"/>
<keyword evidence="2" id="KW-1185">Reference proteome</keyword>
<protein>
    <submittedName>
        <fullName evidence="1">Zinc/cadmium resistance protein isoform X1</fullName>
    </submittedName>
</protein>
<sequence length="79" mass="9044">MTPENTGKIVSMSKEVHIRVHTDLAPFYRFSDGQSNLSRFIVKHDKIIGRIAKNLPSLSICFDIWLMTSCYLNETNSNI</sequence>
<accession>A0ABD2A6Q1</accession>
<dbReference type="Proteomes" id="UP001607302">
    <property type="component" value="Unassembled WGS sequence"/>
</dbReference>
<dbReference type="EMBL" id="JAUDFV010000154">
    <property type="protein sequence ID" value="KAL2716308.1"/>
    <property type="molecule type" value="Genomic_DNA"/>
</dbReference>
<name>A0ABD2A6Q1_VESSQ</name>
<evidence type="ECO:0000313" key="1">
    <source>
        <dbReference type="EMBL" id="KAL2716308.1"/>
    </source>
</evidence>